<feature type="repeat" description="PPR" evidence="3">
    <location>
        <begin position="276"/>
        <end position="310"/>
    </location>
</feature>
<evidence type="ECO:0000256" key="1">
    <source>
        <dbReference type="ARBA" id="ARBA00007626"/>
    </source>
</evidence>
<dbReference type="Pfam" id="PF01535">
    <property type="entry name" value="PPR"/>
    <property type="match status" value="2"/>
</dbReference>
<dbReference type="AlphaFoldDB" id="A0A8K0ISD8"/>
<dbReference type="Pfam" id="PF13041">
    <property type="entry name" value="PPR_2"/>
    <property type="match status" value="2"/>
</dbReference>
<dbReference type="PANTHER" id="PTHR47874:SF5">
    <property type="entry name" value="PENTATRICOPEPTIDE REPEAT-CONTAINING PROTEIN PPR5 HOMOLOG, CHLOROPLASTIC"/>
    <property type="match status" value="1"/>
</dbReference>
<dbReference type="EMBL" id="CM017884">
    <property type="protein sequence ID" value="KAG1366477.1"/>
    <property type="molecule type" value="Genomic_DNA"/>
</dbReference>
<dbReference type="Pfam" id="PF13812">
    <property type="entry name" value="PPR_3"/>
    <property type="match status" value="1"/>
</dbReference>
<organism evidence="5 6">
    <name type="scientific">Cocos nucifera</name>
    <name type="common">Coconut palm</name>
    <dbReference type="NCBI Taxonomy" id="13894"/>
    <lineage>
        <taxon>Eukaryota</taxon>
        <taxon>Viridiplantae</taxon>
        <taxon>Streptophyta</taxon>
        <taxon>Embryophyta</taxon>
        <taxon>Tracheophyta</taxon>
        <taxon>Spermatophyta</taxon>
        <taxon>Magnoliopsida</taxon>
        <taxon>Liliopsida</taxon>
        <taxon>Arecaceae</taxon>
        <taxon>Arecoideae</taxon>
        <taxon>Cocoseae</taxon>
        <taxon>Attaleinae</taxon>
        <taxon>Cocos</taxon>
    </lineage>
</organism>
<dbReference type="PANTHER" id="PTHR47874">
    <property type="entry name" value="EXPRESSED PROTEIN"/>
    <property type="match status" value="1"/>
</dbReference>
<feature type="repeat" description="PPR" evidence="3">
    <location>
        <begin position="206"/>
        <end position="240"/>
    </location>
</feature>
<dbReference type="Gene3D" id="1.25.40.10">
    <property type="entry name" value="Tetratricopeptide repeat domain"/>
    <property type="match status" value="3"/>
</dbReference>
<dbReference type="InterPro" id="IPR002885">
    <property type="entry name" value="PPR_rpt"/>
</dbReference>
<dbReference type="InterPro" id="IPR011990">
    <property type="entry name" value="TPR-like_helical_dom_sf"/>
</dbReference>
<feature type="region of interest" description="Disordered" evidence="4">
    <location>
        <begin position="463"/>
        <end position="487"/>
    </location>
</feature>
<dbReference type="OrthoDB" id="185373at2759"/>
<comment type="caution">
    <text evidence="5">The sequence shown here is derived from an EMBL/GenBank/DDBJ whole genome shotgun (WGS) entry which is preliminary data.</text>
</comment>
<dbReference type="GO" id="GO:0003729">
    <property type="term" value="F:mRNA binding"/>
    <property type="evidence" value="ECO:0007669"/>
    <property type="project" value="InterPro"/>
</dbReference>
<name>A0A8K0ISD8_COCNU</name>
<gene>
    <name evidence="5" type="ORF">COCNU_13G002670</name>
</gene>
<reference evidence="5" key="2">
    <citation type="submission" date="2019-07" db="EMBL/GenBank/DDBJ databases">
        <authorList>
            <person name="Yang Y."/>
            <person name="Bocs S."/>
            <person name="Baudouin L."/>
        </authorList>
    </citation>
    <scope>NUCLEOTIDE SEQUENCE</scope>
    <source>
        <tissue evidence="5">Spear leaf of Hainan Tall coconut</tissue>
    </source>
</reference>
<dbReference type="InterPro" id="IPR044179">
    <property type="entry name" value="PPR5-like"/>
</dbReference>
<evidence type="ECO:0000256" key="4">
    <source>
        <dbReference type="SAM" id="MobiDB-lite"/>
    </source>
</evidence>
<reference evidence="5" key="1">
    <citation type="journal article" date="2017" name="Gigascience">
        <title>The genome draft of coconut (Cocos nucifera).</title>
        <authorList>
            <person name="Xiao Y."/>
            <person name="Xu P."/>
            <person name="Fan H."/>
            <person name="Baudouin L."/>
            <person name="Xia W."/>
            <person name="Bocs S."/>
            <person name="Xu J."/>
            <person name="Li Q."/>
            <person name="Guo A."/>
            <person name="Zhou L."/>
            <person name="Li J."/>
            <person name="Wu Y."/>
            <person name="Ma Z."/>
            <person name="Armero A."/>
            <person name="Issali A.E."/>
            <person name="Liu N."/>
            <person name="Peng M."/>
            <person name="Yang Y."/>
        </authorList>
    </citation>
    <scope>NUCLEOTIDE SEQUENCE</scope>
    <source>
        <tissue evidence="5">Spear leaf of Hainan Tall coconut</tissue>
    </source>
</reference>
<feature type="compositionally biased region" description="Polar residues" evidence="4">
    <location>
        <begin position="472"/>
        <end position="487"/>
    </location>
</feature>
<evidence type="ECO:0000313" key="6">
    <source>
        <dbReference type="Proteomes" id="UP000797356"/>
    </source>
</evidence>
<evidence type="ECO:0000256" key="3">
    <source>
        <dbReference type="PROSITE-ProRule" id="PRU00708"/>
    </source>
</evidence>
<dbReference type="SUPFAM" id="SSF48452">
    <property type="entry name" value="TPR-like"/>
    <property type="match status" value="1"/>
</dbReference>
<evidence type="ECO:0000313" key="5">
    <source>
        <dbReference type="EMBL" id="KAG1366477.1"/>
    </source>
</evidence>
<feature type="repeat" description="PPR" evidence="3">
    <location>
        <begin position="131"/>
        <end position="165"/>
    </location>
</feature>
<sequence>MPSNPAPSLSSLQLSTQFPFPFSAPKFQRPPLLLPRRIPVRAASSVSTRPKKKKAAEKGDGQPEAEELVRVILRKAGDGNEPLVATLSKYVKVVRTEHCFMLFEELGKRDSWLQCLEVFRWMQRQRWYIADNGIYSKLISVMGKKGQTRMAMWLFSEMRKSGCRPDTSVYNALITAHLHSRDKAKALSKALGYFEKMKGIERCQPNVVTYNILLRAFAQARDVKQVNALFKDLDESIISSDIYTYNGVMDAYGKNGMLKEMESVLKRMKSNQCKPDTITFNLLIDAYGRRQAFDKMEQVFKSLLHSKEKPTLPTFNSMITNYGKARLREKAEFAFKKMIDLGFKPSYVTYECLITTYGYCDCASRAREIFDELVNTQKAVQISSLNAMLDAYCINDLHYEADKLLDYAIKKGLAPNASTYKLLYKAYTKANMKELLDNLLKRMDEQGIVPNKKFFLEALEAFGSSQKRPKSSSEIDASNMPQISAKE</sequence>
<comment type="similarity">
    <text evidence="1">Belongs to the PPR family. P subfamily.</text>
</comment>
<keyword evidence="2" id="KW-0677">Repeat</keyword>
<protein>
    <submittedName>
        <fullName evidence="5">Pentatricopeptide repeat-containing protein PPR5, chloroplastic</fullName>
    </submittedName>
</protein>
<proteinExistence type="inferred from homology"/>
<dbReference type="Proteomes" id="UP000797356">
    <property type="component" value="Chromosome 13"/>
</dbReference>
<feature type="repeat" description="PPR" evidence="3">
    <location>
        <begin position="381"/>
        <end position="415"/>
    </location>
</feature>
<feature type="region of interest" description="Disordered" evidence="4">
    <location>
        <begin position="27"/>
        <end position="63"/>
    </location>
</feature>
<feature type="repeat" description="PPR" evidence="3">
    <location>
        <begin position="311"/>
        <end position="345"/>
    </location>
</feature>
<keyword evidence="6" id="KW-1185">Reference proteome</keyword>
<accession>A0A8K0ISD8</accession>
<feature type="repeat" description="PPR" evidence="3">
    <location>
        <begin position="241"/>
        <end position="275"/>
    </location>
</feature>
<dbReference type="NCBIfam" id="TIGR00756">
    <property type="entry name" value="PPR"/>
    <property type="match status" value="5"/>
</dbReference>
<dbReference type="PROSITE" id="PS51375">
    <property type="entry name" value="PPR"/>
    <property type="match status" value="7"/>
</dbReference>
<evidence type="ECO:0000256" key="2">
    <source>
        <dbReference type="ARBA" id="ARBA00022737"/>
    </source>
</evidence>
<feature type="repeat" description="PPR" evidence="3">
    <location>
        <begin position="416"/>
        <end position="450"/>
    </location>
</feature>